<dbReference type="EMBL" id="RAQK01000002">
    <property type="protein sequence ID" value="RKE93595.1"/>
    <property type="molecule type" value="Genomic_DNA"/>
</dbReference>
<keyword evidence="2" id="KW-1185">Reference proteome</keyword>
<evidence type="ECO:0000313" key="2">
    <source>
        <dbReference type="Proteomes" id="UP000284407"/>
    </source>
</evidence>
<name>A0A420DH94_9RHOB</name>
<dbReference type="STRING" id="1443111.Z949_1855"/>
<dbReference type="Proteomes" id="UP000284407">
    <property type="component" value="Unassembled WGS sequence"/>
</dbReference>
<evidence type="ECO:0000313" key="1">
    <source>
        <dbReference type="EMBL" id="RKE93595.1"/>
    </source>
</evidence>
<gene>
    <name evidence="1" type="ORF">C8N30_2672</name>
</gene>
<accession>A0A420DH94</accession>
<dbReference type="AlphaFoldDB" id="A0A420DH94"/>
<proteinExistence type="predicted"/>
<reference evidence="1 2" key="1">
    <citation type="submission" date="2018-09" db="EMBL/GenBank/DDBJ databases">
        <title>Genomic Encyclopedia of Archaeal and Bacterial Type Strains, Phase II (KMG-II): from individual species to whole genera.</title>
        <authorList>
            <person name="Goeker M."/>
        </authorList>
    </citation>
    <scope>NUCLEOTIDE SEQUENCE [LARGE SCALE GENOMIC DNA]</scope>
    <source>
        <strain evidence="1 2">DSM 11458</strain>
    </source>
</reference>
<comment type="caution">
    <text evidence="1">The sequence shown here is derived from an EMBL/GenBank/DDBJ whole genome shotgun (WGS) entry which is preliminary data.</text>
</comment>
<protein>
    <submittedName>
        <fullName evidence="1">Uncharacterized protein</fullName>
    </submittedName>
</protein>
<dbReference type="RefSeq" id="WP_037967915.1">
    <property type="nucleotide sequence ID" value="NZ_RAQK01000002.1"/>
</dbReference>
<sequence length="381" mass="41382">MAGLHDEDQVMENETFLARKLAGGRLMTLKERDARKKRNRARRKRDADLLKKAGHVEARTARLSDFKKRTAPLGETLRVHQGGYLAPSVELNALAPLQVGYDVPGAPSGGFEWYMRSHPAMVIRPEDMTLETQPVTGITTARAQVIIAYPYADEYAVTSDALDLFSNQAFNHVDPSGSMSPACLCFYGDGTPPDDSDDDVVELQDPDPELGTGTVRAPGIYNEEWEDSELTQCSSPKRLPMDAFSAHGRLIIIPHPDADYTDFLISVRDGQGRVIGTFTRFIASRSIFGPASAVYGETELGLDDHTVGGSAYGHNVALGRGGSGPRSDSDGLAGRNIARDVTKIAPNAGPAIIDVSVKYPLSVRTVSNRLITLDAWGTRIR</sequence>
<organism evidence="1 2">
    <name type="scientific">Sulfitobacter guttiformis</name>
    <dbReference type="NCBI Taxonomy" id="74349"/>
    <lineage>
        <taxon>Bacteria</taxon>
        <taxon>Pseudomonadati</taxon>
        <taxon>Pseudomonadota</taxon>
        <taxon>Alphaproteobacteria</taxon>
        <taxon>Rhodobacterales</taxon>
        <taxon>Roseobacteraceae</taxon>
        <taxon>Sulfitobacter</taxon>
    </lineage>
</organism>